<feature type="transmembrane region" description="Helical" evidence="8">
    <location>
        <begin position="12"/>
        <end position="35"/>
    </location>
</feature>
<dbReference type="InterPro" id="IPR003752">
    <property type="entry name" value="DiS_bond_form_DsbB/BdbC"/>
</dbReference>
<evidence type="ECO:0000256" key="1">
    <source>
        <dbReference type="ARBA" id="ARBA00004651"/>
    </source>
</evidence>
<dbReference type="SUPFAM" id="SSF158442">
    <property type="entry name" value="DsbB-like"/>
    <property type="match status" value="1"/>
</dbReference>
<evidence type="ECO:0000313" key="10">
    <source>
        <dbReference type="Proteomes" id="UP000254601"/>
    </source>
</evidence>
<keyword evidence="5 8" id="KW-1133">Transmembrane helix</keyword>
<feature type="transmembrane region" description="Helical" evidence="8">
    <location>
        <begin position="73"/>
        <end position="91"/>
    </location>
</feature>
<accession>A0A380MXC3</accession>
<keyword evidence="7" id="KW-0676">Redox-active center</keyword>
<organism evidence="9 10">
    <name type="scientific">Suttonella ornithocola</name>
    <dbReference type="NCBI Taxonomy" id="279832"/>
    <lineage>
        <taxon>Bacteria</taxon>
        <taxon>Pseudomonadati</taxon>
        <taxon>Pseudomonadota</taxon>
        <taxon>Gammaproteobacteria</taxon>
        <taxon>Cardiobacteriales</taxon>
        <taxon>Cardiobacteriaceae</taxon>
        <taxon>Suttonella</taxon>
    </lineage>
</organism>
<dbReference type="InterPro" id="IPR023380">
    <property type="entry name" value="DsbB-like_sf"/>
</dbReference>
<evidence type="ECO:0000256" key="6">
    <source>
        <dbReference type="ARBA" id="ARBA00023136"/>
    </source>
</evidence>
<dbReference type="EMBL" id="UHIC01000001">
    <property type="protein sequence ID" value="SUO97209.1"/>
    <property type="molecule type" value="Genomic_DNA"/>
</dbReference>
<gene>
    <name evidence="9" type="primary">dsbB</name>
    <name evidence="9" type="ORF">NCTC13337_02264</name>
</gene>
<dbReference type="Pfam" id="PF02600">
    <property type="entry name" value="DsbB"/>
    <property type="match status" value="1"/>
</dbReference>
<proteinExistence type="predicted"/>
<evidence type="ECO:0000256" key="3">
    <source>
        <dbReference type="ARBA" id="ARBA00022692"/>
    </source>
</evidence>
<evidence type="ECO:0000256" key="2">
    <source>
        <dbReference type="ARBA" id="ARBA00022475"/>
    </source>
</evidence>
<dbReference type="OrthoDB" id="3711263at2"/>
<dbReference type="AlphaFoldDB" id="A0A380MXC3"/>
<feature type="transmembrane region" description="Helical" evidence="8">
    <location>
        <begin position="41"/>
        <end position="61"/>
    </location>
</feature>
<name>A0A380MXC3_9GAMM</name>
<reference evidence="9 10" key="1">
    <citation type="submission" date="2018-06" db="EMBL/GenBank/DDBJ databases">
        <authorList>
            <consortium name="Pathogen Informatics"/>
            <person name="Doyle S."/>
        </authorList>
    </citation>
    <scope>NUCLEOTIDE SEQUENCE [LARGE SCALE GENOMIC DNA]</scope>
    <source>
        <strain evidence="9 10">NCTC13337</strain>
    </source>
</reference>
<keyword evidence="3 8" id="KW-0812">Transmembrane</keyword>
<keyword evidence="4" id="KW-0249">Electron transport</keyword>
<dbReference type="GO" id="GO:0006457">
    <property type="term" value="P:protein folding"/>
    <property type="evidence" value="ECO:0007669"/>
    <property type="project" value="InterPro"/>
</dbReference>
<feature type="transmembrane region" description="Helical" evidence="8">
    <location>
        <begin position="136"/>
        <end position="159"/>
    </location>
</feature>
<evidence type="ECO:0000313" key="9">
    <source>
        <dbReference type="EMBL" id="SUO97209.1"/>
    </source>
</evidence>
<dbReference type="PANTHER" id="PTHR36570:SF3">
    <property type="entry name" value="DISULFIDE BOND FORMATION PROTEIN B"/>
    <property type="match status" value="1"/>
</dbReference>
<keyword evidence="4" id="KW-0813">Transport</keyword>
<protein>
    <submittedName>
        <fullName evidence="9">Disulfide oxidoreductase</fullName>
    </submittedName>
</protein>
<dbReference type="InterPro" id="IPR050183">
    <property type="entry name" value="DsbB"/>
</dbReference>
<dbReference type="GO" id="GO:0005886">
    <property type="term" value="C:plasma membrane"/>
    <property type="evidence" value="ECO:0007669"/>
    <property type="project" value="UniProtKB-SubCell"/>
</dbReference>
<dbReference type="GO" id="GO:0015035">
    <property type="term" value="F:protein-disulfide reductase activity"/>
    <property type="evidence" value="ECO:0007669"/>
    <property type="project" value="InterPro"/>
</dbReference>
<keyword evidence="2" id="KW-1003">Cell membrane</keyword>
<evidence type="ECO:0000256" key="5">
    <source>
        <dbReference type="ARBA" id="ARBA00022989"/>
    </source>
</evidence>
<evidence type="ECO:0000256" key="7">
    <source>
        <dbReference type="ARBA" id="ARBA00023284"/>
    </source>
</evidence>
<dbReference type="Proteomes" id="UP000254601">
    <property type="component" value="Unassembled WGS sequence"/>
</dbReference>
<keyword evidence="10" id="KW-1185">Reference proteome</keyword>
<dbReference type="RefSeq" id="WP_072576002.1">
    <property type="nucleotide sequence ID" value="NZ_UHIC01000001.1"/>
</dbReference>
<comment type="subcellular location">
    <subcellularLocation>
        <location evidence="1">Cell membrane</location>
        <topology evidence="1">Multi-pass membrane protein</topology>
    </subcellularLocation>
</comment>
<sequence>MADKQKRITLMFSGIGAWSLILFAWAYLEHVLYLAPCPLCMMQRLAFFLVGLMFMIEAIFWPEKPFADLLMKLFKFSAIFLGIGLAARHIWIQNLPPDQIPACGFDFWGTLDQKGFWGGLLQSMKGTGDCAVPDKFLWFTIPTWSLAAFIGLLLVAIFCGKNKKH</sequence>
<dbReference type="Gene3D" id="1.20.1550.10">
    <property type="entry name" value="DsbB-like"/>
    <property type="match status" value="1"/>
</dbReference>
<keyword evidence="6 8" id="KW-0472">Membrane</keyword>
<dbReference type="PANTHER" id="PTHR36570">
    <property type="entry name" value="DISULFIDE BOND FORMATION PROTEIN B"/>
    <property type="match status" value="1"/>
</dbReference>
<evidence type="ECO:0000256" key="4">
    <source>
        <dbReference type="ARBA" id="ARBA00022982"/>
    </source>
</evidence>
<evidence type="ECO:0000256" key="8">
    <source>
        <dbReference type="SAM" id="Phobius"/>
    </source>
</evidence>